<evidence type="ECO:0000256" key="1">
    <source>
        <dbReference type="SAM" id="MobiDB-lite"/>
    </source>
</evidence>
<name>A0AAJ0E2E8_9PEZI</name>
<comment type="caution">
    <text evidence="2">The sequence shown here is derived from an EMBL/GenBank/DDBJ whole genome shotgun (WGS) entry which is preliminary data.</text>
</comment>
<feature type="compositionally biased region" description="Basic and acidic residues" evidence="1">
    <location>
        <begin position="188"/>
        <end position="198"/>
    </location>
</feature>
<dbReference type="GeneID" id="85338493"/>
<evidence type="ECO:0000313" key="2">
    <source>
        <dbReference type="EMBL" id="KAK1528944.1"/>
    </source>
</evidence>
<sequence>YGFVVVLSRGFAVEISRTADFVRRGPLSLEVSQIVNRPLGKVQIHTCRKWFAVRDPRWMKRLWCFSAAAELHEPHLNPHLHSASCCAPREQQHPSLALLRTSPQCPLPRGTRGRACGSPVGSDSSSANWPSFHPFQPPKPRSLPLPLAHQPCAVENRVNDAAAAQQAADRHPRPHVRANGNRLNRTGKTADREREGTGRSKPGGIISCISVSVTGGAGAAGLPFPYCLIPSFLPTLILFWFLCSNISSTHCTSKVLAKEPSFLHNSHHTFSLVWLSLSLHRSFLPIFSSRVSSFGVVDLQPFHQQYVHHHRSSKAWVKLRHSPRLRERGT</sequence>
<evidence type="ECO:0000313" key="3">
    <source>
        <dbReference type="Proteomes" id="UP001240678"/>
    </source>
</evidence>
<accession>A0AAJ0E2E8</accession>
<proteinExistence type="predicted"/>
<feature type="non-terminal residue" evidence="2">
    <location>
        <position position="1"/>
    </location>
</feature>
<reference evidence="2 3" key="1">
    <citation type="submission" date="2016-10" db="EMBL/GenBank/DDBJ databases">
        <title>The genome sequence of Colletotrichum fioriniae PJ7.</title>
        <authorList>
            <person name="Baroncelli R."/>
        </authorList>
    </citation>
    <scope>NUCLEOTIDE SEQUENCE [LARGE SCALE GENOMIC DNA]</scope>
    <source>
        <strain evidence="2 3">IMI 309622</strain>
    </source>
</reference>
<feature type="region of interest" description="Disordered" evidence="1">
    <location>
        <begin position="159"/>
        <end position="199"/>
    </location>
</feature>
<dbReference type="AlphaFoldDB" id="A0AAJ0E2E8"/>
<feature type="region of interest" description="Disordered" evidence="1">
    <location>
        <begin position="101"/>
        <end position="136"/>
    </location>
</feature>
<keyword evidence="3" id="KW-1185">Reference proteome</keyword>
<dbReference type="Proteomes" id="UP001240678">
    <property type="component" value="Unassembled WGS sequence"/>
</dbReference>
<protein>
    <submittedName>
        <fullName evidence="2">Uncharacterized protein</fullName>
    </submittedName>
</protein>
<dbReference type="RefSeq" id="XP_060314646.1">
    <property type="nucleotide sequence ID" value="XM_060454946.1"/>
</dbReference>
<dbReference type="EMBL" id="MOOE01000006">
    <property type="protein sequence ID" value="KAK1528944.1"/>
    <property type="molecule type" value="Genomic_DNA"/>
</dbReference>
<gene>
    <name evidence="2" type="ORF">CCOS01_06778</name>
</gene>
<organism evidence="2 3">
    <name type="scientific">Colletotrichum costaricense</name>
    <dbReference type="NCBI Taxonomy" id="1209916"/>
    <lineage>
        <taxon>Eukaryota</taxon>
        <taxon>Fungi</taxon>
        <taxon>Dikarya</taxon>
        <taxon>Ascomycota</taxon>
        <taxon>Pezizomycotina</taxon>
        <taxon>Sordariomycetes</taxon>
        <taxon>Hypocreomycetidae</taxon>
        <taxon>Glomerellales</taxon>
        <taxon>Glomerellaceae</taxon>
        <taxon>Colletotrichum</taxon>
        <taxon>Colletotrichum acutatum species complex</taxon>
    </lineage>
</organism>